<keyword evidence="2" id="KW-1185">Reference proteome</keyword>
<dbReference type="EMBL" id="PYBJ01000041">
    <property type="protein sequence ID" value="PSM37497.1"/>
    <property type="molecule type" value="Genomic_DNA"/>
</dbReference>
<proteinExistence type="predicted"/>
<evidence type="ECO:0000313" key="2">
    <source>
        <dbReference type="Proteomes" id="UP000240429"/>
    </source>
</evidence>
<accession>A0A2P8PU40</accession>
<reference evidence="1 2" key="1">
    <citation type="submission" date="2018-03" db="EMBL/GenBank/DDBJ databases">
        <title>Streptomyces dioscori sp. nov., a novel endophytic actinobacterium isolated from bulbil of Dioscorea bulbifera L.</title>
        <authorList>
            <person name="Zhikuan W."/>
        </authorList>
    </citation>
    <scope>NUCLEOTIDE SEQUENCE [LARGE SCALE GENOMIC DNA]</scope>
    <source>
        <strain evidence="1 2">A217</strain>
    </source>
</reference>
<gene>
    <name evidence="1" type="ORF">C6Y14_41810</name>
</gene>
<name>A0A2P8PU40_9ACTN</name>
<feature type="non-terminal residue" evidence="1">
    <location>
        <position position="133"/>
    </location>
</feature>
<dbReference type="AlphaFoldDB" id="A0A2P8PU40"/>
<comment type="caution">
    <text evidence="1">The sequence shown here is derived from an EMBL/GenBank/DDBJ whole genome shotgun (WGS) entry which is preliminary data.</text>
</comment>
<protein>
    <submittedName>
        <fullName evidence="1">Helix-turn-helix domain-containing protein</fullName>
    </submittedName>
</protein>
<sequence>MDKQHPSAPTCARPRIPHQFAQQHPRGVTHVKVRHTARFTVIGNHLAQHPQLSGLAIGLGVHIQSLPTGARVDIRTLTDRFPEGETRIASALRELEAHGYLTRTRHRLPSGHVVTRTVSYNQPGVNEIPVREP</sequence>
<organism evidence="1 2">
    <name type="scientific">Streptomyces dioscori</name>
    <dbReference type="NCBI Taxonomy" id="2109333"/>
    <lineage>
        <taxon>Bacteria</taxon>
        <taxon>Bacillati</taxon>
        <taxon>Actinomycetota</taxon>
        <taxon>Actinomycetes</taxon>
        <taxon>Kitasatosporales</taxon>
        <taxon>Streptomycetaceae</taxon>
        <taxon>Streptomyces</taxon>
        <taxon>Streptomyces aurantiacus group</taxon>
    </lineage>
</organism>
<evidence type="ECO:0000313" key="1">
    <source>
        <dbReference type="EMBL" id="PSM37497.1"/>
    </source>
</evidence>
<dbReference type="Proteomes" id="UP000240429">
    <property type="component" value="Unassembled WGS sequence"/>
</dbReference>